<evidence type="ECO:0000256" key="1">
    <source>
        <dbReference type="SAM" id="MobiDB-lite"/>
    </source>
</evidence>
<organism evidence="2 3">
    <name type="scientific">Limulus polyphemus</name>
    <name type="common">Atlantic horseshoe crab</name>
    <dbReference type="NCBI Taxonomy" id="6850"/>
    <lineage>
        <taxon>Eukaryota</taxon>
        <taxon>Metazoa</taxon>
        <taxon>Ecdysozoa</taxon>
        <taxon>Arthropoda</taxon>
        <taxon>Chelicerata</taxon>
        <taxon>Merostomata</taxon>
        <taxon>Xiphosura</taxon>
        <taxon>Limulidae</taxon>
        <taxon>Limulus</taxon>
    </lineage>
</organism>
<reference evidence="3" key="1">
    <citation type="submission" date="2025-08" db="UniProtKB">
        <authorList>
            <consortium name="RefSeq"/>
        </authorList>
    </citation>
    <scope>IDENTIFICATION</scope>
    <source>
        <tissue evidence="3">Muscle</tissue>
    </source>
</reference>
<sequence>IPHQPAAVPRPHPTTNTTTSSQKSESQQSSSSGLSEPVAIDLLGLMADAPSTSSTDDLFDSILMTSSEVASVSSVTTVSSPENISQCTEMDEKDFFNQKAPAESQGKNILTKETILSLYSSGTKVSQPSFGVPGGVYLPQPVYQTAPIIGGIPSAGAMSMPNGIMGSQLQTNGVPQGTQAVPSTNPFGSFGVGSQSVAVWDSGLSNSGQGTPGLIQIQNQMASLQVGGQSWGVMGNLQPQIPTGGAQPIGLEAPQQSPGTWSQLPQGQTLSTSLWH</sequence>
<gene>
    <name evidence="3" type="primary">LOC106477188</name>
</gene>
<evidence type="ECO:0000313" key="3">
    <source>
        <dbReference type="RefSeq" id="XP_022236553.1"/>
    </source>
</evidence>
<accession>A0ABM1RYU8</accession>
<feature type="non-terminal residue" evidence="3">
    <location>
        <position position="1"/>
    </location>
</feature>
<protein>
    <submittedName>
        <fullName evidence="3">Uncharacterized protein LOC106477188</fullName>
    </submittedName>
</protein>
<feature type="region of interest" description="Disordered" evidence="1">
    <location>
        <begin position="237"/>
        <end position="276"/>
    </location>
</feature>
<evidence type="ECO:0000313" key="2">
    <source>
        <dbReference type="Proteomes" id="UP000694941"/>
    </source>
</evidence>
<feature type="region of interest" description="Disordered" evidence="1">
    <location>
        <begin position="1"/>
        <end position="36"/>
    </location>
</feature>
<dbReference type="Proteomes" id="UP000694941">
    <property type="component" value="Unplaced"/>
</dbReference>
<dbReference type="RefSeq" id="XP_022236553.1">
    <property type="nucleotide sequence ID" value="XM_022380845.1"/>
</dbReference>
<dbReference type="GeneID" id="106477188"/>
<name>A0ABM1RYU8_LIMPO</name>
<keyword evidence="2" id="KW-1185">Reference proteome</keyword>
<feature type="compositionally biased region" description="Low complexity" evidence="1">
    <location>
        <begin position="14"/>
        <end position="32"/>
    </location>
</feature>
<proteinExistence type="predicted"/>
<feature type="compositionally biased region" description="Polar residues" evidence="1">
    <location>
        <begin position="254"/>
        <end position="276"/>
    </location>
</feature>